<dbReference type="EMBL" id="CP074694">
    <property type="protein sequence ID" value="QVL31599.1"/>
    <property type="molecule type" value="Genomic_DNA"/>
</dbReference>
<evidence type="ECO:0000313" key="1">
    <source>
        <dbReference type="EMBL" id="QVL31599.1"/>
    </source>
</evidence>
<gene>
    <name evidence="1" type="ORF">KIH39_22575</name>
</gene>
<dbReference type="RefSeq" id="WP_213495653.1">
    <property type="nucleotide sequence ID" value="NZ_CP074694.1"/>
</dbReference>
<proteinExistence type="predicted"/>
<protein>
    <recommendedName>
        <fullName evidence="3">Peptidase C-terminal archaeal/bacterial domain-containing protein</fullName>
    </recommendedName>
</protein>
<dbReference type="Proteomes" id="UP000676194">
    <property type="component" value="Chromosome"/>
</dbReference>
<evidence type="ECO:0000313" key="2">
    <source>
        <dbReference type="Proteomes" id="UP000676194"/>
    </source>
</evidence>
<sequence length="807" mass="86952">MRLSHRNSSQIIFAAAFAITLGLPGLTIAQNKKQTADLRAPEPGYLYPPGGRAGTTSDVQLGGYDWTPDLQFFVLDSRIKLQTSGEPGPILIPPPPYWFGAKAYITPLPLPREIPAKLTIPEGFPAGPVYWAVAGASGVCQKTGIFWVGTEPEVVEDSTSKVGQKLPALPVTVNGRLSRIEEVDRYRFTAAKDGPVTCEVFARRLGVNMNVALAVRDAHGQLVVDGIDTEGQDLALTFWAKAGVEYTLSINDFDFRGDRSFVYRLTLTAGPRVLATLPALGKRGGIQEIEFLGLGLATGQPKLESIKQKVTFPEDPKQNFLTHRLETKFGTTPAFGIPLSSISQSVASKASNEILHVPASITGIFEGASTEARFRCEGKKGEVWNLAAEARRFGSPLDLVLSILGPDGKQVSQNDDLPGTTDAGLTLQLPADGMYTLVVSDQSGKVGKKTSLYRLLVEKVIPDFAVTTVARLNLQIGGTGEFLVKANRIGGFKEPISLRITGLPEGVTVPANLVIPPDKSELKIALTAADNAPAMASLVTITGTAATISHVAFASLSGNLAAKYPDEERTSSLLMATTLVPRLKLIDVEADGGRKVHRGSTHPAEVILERINDFKGEVSLQMNSIQSYQRQGINGPDMIVPASENRAFYPCFMPEWLETTRTSRMELIGVVKVPDAKGKIRYLVTPMLGRITMSIEGAILKVDPGLREIALRPGESVQIPVKVLRSAKLPVPVKLELKLPEELAGVLKAEAVTVPPGQTSVNMRITCTKEVNSNEMPAIIIRGTALQDGRYAVVSEGNINFECLKKK</sequence>
<keyword evidence="2" id="KW-1185">Reference proteome</keyword>
<reference evidence="1" key="1">
    <citation type="submission" date="2021-05" db="EMBL/GenBank/DDBJ databases">
        <title>Complete genome sequence of the cellulolytic planctomycete Telmatocola sphagniphila SP2T and characterization of the first cellulase from planctomycetes.</title>
        <authorList>
            <person name="Rakitin A.L."/>
            <person name="Beletsky A.V."/>
            <person name="Naumoff D.G."/>
            <person name="Kulichevskaya I.S."/>
            <person name="Mardanov A.V."/>
            <person name="Ravin N.V."/>
            <person name="Dedysh S.N."/>
        </authorList>
    </citation>
    <scope>NUCLEOTIDE SEQUENCE</scope>
    <source>
        <strain evidence="1">SP2T</strain>
    </source>
</reference>
<dbReference type="AlphaFoldDB" id="A0A8E6B5E7"/>
<dbReference type="Gene3D" id="2.60.120.380">
    <property type="match status" value="2"/>
</dbReference>
<name>A0A8E6B5E7_9BACT</name>
<dbReference type="KEGG" id="tsph:KIH39_22575"/>
<organism evidence="1 2">
    <name type="scientific">Telmatocola sphagniphila</name>
    <dbReference type="NCBI Taxonomy" id="1123043"/>
    <lineage>
        <taxon>Bacteria</taxon>
        <taxon>Pseudomonadati</taxon>
        <taxon>Planctomycetota</taxon>
        <taxon>Planctomycetia</taxon>
        <taxon>Gemmatales</taxon>
        <taxon>Gemmataceae</taxon>
    </lineage>
</organism>
<accession>A0A8E6B5E7</accession>
<evidence type="ECO:0008006" key="3">
    <source>
        <dbReference type="Google" id="ProtNLM"/>
    </source>
</evidence>